<dbReference type="InterPro" id="IPR059000">
    <property type="entry name" value="ATPase_P-type_domA"/>
</dbReference>
<dbReference type="InterPro" id="IPR023298">
    <property type="entry name" value="ATPase_P-typ_TM_dom_sf"/>
</dbReference>
<evidence type="ECO:0000256" key="7">
    <source>
        <dbReference type="ARBA" id="ARBA00023136"/>
    </source>
</evidence>
<gene>
    <name evidence="10" type="ORF">ACHAWO_013074</name>
</gene>
<dbReference type="Gene3D" id="2.70.150.10">
    <property type="entry name" value="Calcium-transporting ATPase, cytoplasmic transduction domain A"/>
    <property type="match status" value="1"/>
</dbReference>
<dbReference type="NCBIfam" id="TIGR01494">
    <property type="entry name" value="ATPase_P-type"/>
    <property type="match status" value="1"/>
</dbReference>
<dbReference type="GO" id="GO:0016020">
    <property type="term" value="C:membrane"/>
    <property type="evidence" value="ECO:0007669"/>
    <property type="project" value="UniProtKB-SubCell"/>
</dbReference>
<dbReference type="Gene3D" id="3.40.1110.10">
    <property type="entry name" value="Calcium-transporting ATPase, cytoplasmic domain N"/>
    <property type="match status" value="1"/>
</dbReference>
<name>A0ABD3NMW3_9STRA</name>
<sequence length="1270" mass="138187">MNSSCCQQKKACCEGVWSDQNASSCCVRDLGCNESNSNVNSVTCFETSKQPTVKCTSDVNSFEEMNSCSANPNCCNGIELATTSKCCAEKSCRSTKVVPLPCFNSNHKQPITCLGCNYINVANASECCAKKSCCNTKVVPLPCCNSNQNQSITCLAVIRPDHTSIVVFDVDGHAKSFRSNTLSKLCFSSHDAGSNVDGMLTHCFDSTGAHGIPIESCVCGVEEPHLHAHLHSDLCNEVMGEISKRKRTNWRFLSQVTLHLDEEEGHNITINPSMPKECNSSLIKSHLREKGLTLAARDCCDDNTAACDQHRKYRINHDDHMDYLVHNEKTGGLHLEHPCGECGENDIHGRLGLVHTRSWLDDRVRMKEKEFRVHFFQEPYTEPFRLLDVFSHLFELESSRVAAARVMDDLLTDRPSSAPTEGLKMGRSHFFVEKICCASETREIESLLRVKGVGDVLVNTTTKVAYVDHDPTAISATQIAAILNEQKFGAHVKKDCTIDLAKMSGIPTDVVVVSRFRIAFELRMADTNNRTKTLQVIEACLKDRFSEQEIASILVDQDVLIVEHNPYYITADSIANALDSYGYEVGKEVDGGADGLWALATLQADTDDTVEIHKSTVRPTVILSGVFWIVSMLSLIGGNWDYLKYFALLSVTFGLPPIAIKACVTLRRFHFDVNSMMLFAVLGALALQEFTEAAAVTFLFAISEALESKCTARARNALAAIISLRPERANLINPITKDVVVLPATSVAVGTIVSVRPGDKIPCDGIIMEGASSVDESTLTGESRPVGKSSGMTVSGGTINAGHGVLVVKTTATSDDSAVSRLIRLVEEAQINRSDTEKMVDRLAKVFTPFVLALSVCMATIPWAFGHEIGQFWLHNALVTIVIACPCALVISTPIVYVAGLTASAQRGVIVKGGQHLESLGRVKSISFDKTGTLSQGVFQLLHFQEIGHRQRKEALSLLALMEAVASHPLANAIVKGASNEQVAIPTNHDVNNHTLLAGEGITAMVDGRRVYAGNKKLFHRIGMYQNLPTEIATTVDTWSREGATTGFIGIEDEGIIGAYSVADKIRDEAKTVVTDLKKMGIEITMLTGDLHPAAMALGSQVGLDEDHIKSELLPEDKMSYIQNKIIQQRSKERCCRSKRSVMMVGDGVNDAPALALSDVSVAMGEGSSLAMETSDITLMDSNLNKLLYVVHMGRRVTQTIFENLFISLFLKVLVVGLLFAGYGSLWAAIASDVGAMLIVTLNGMKLLPYSQKLDLKGAATTKADGSGRV</sequence>
<keyword evidence="11" id="KW-1185">Reference proteome</keyword>
<dbReference type="NCBIfam" id="TIGR01525">
    <property type="entry name" value="ATPase-IB_hvy"/>
    <property type="match status" value="1"/>
</dbReference>
<feature type="transmembrane region" description="Helical" evidence="8">
    <location>
        <begin position="877"/>
        <end position="899"/>
    </location>
</feature>
<dbReference type="CDD" id="cd02079">
    <property type="entry name" value="P-type_ATPase_HM"/>
    <property type="match status" value="1"/>
</dbReference>
<evidence type="ECO:0000256" key="6">
    <source>
        <dbReference type="ARBA" id="ARBA00022989"/>
    </source>
</evidence>
<feature type="domain" description="P-type ATPase A" evidence="9">
    <location>
        <begin position="725"/>
        <end position="827"/>
    </location>
</feature>
<dbReference type="SFLD" id="SFLDF00027">
    <property type="entry name" value="p-type_atpase"/>
    <property type="match status" value="1"/>
</dbReference>
<feature type="transmembrane region" description="Helical" evidence="8">
    <location>
        <begin position="1201"/>
        <end position="1220"/>
    </location>
</feature>
<keyword evidence="4 8" id="KW-0479">Metal-binding</keyword>
<dbReference type="InterPro" id="IPR008250">
    <property type="entry name" value="ATPase_P-typ_transduc_dom_A_sf"/>
</dbReference>
<dbReference type="InterPro" id="IPR036163">
    <property type="entry name" value="HMA_dom_sf"/>
</dbReference>
<comment type="caution">
    <text evidence="10">The sequence shown here is derived from an EMBL/GenBank/DDBJ whole genome shotgun (WGS) entry which is preliminary data.</text>
</comment>
<dbReference type="GO" id="GO:0046872">
    <property type="term" value="F:metal ion binding"/>
    <property type="evidence" value="ECO:0007669"/>
    <property type="project" value="UniProtKB-KW"/>
</dbReference>
<dbReference type="SUPFAM" id="SSF81653">
    <property type="entry name" value="Calcium ATPase, transduction domain A"/>
    <property type="match status" value="1"/>
</dbReference>
<evidence type="ECO:0000256" key="4">
    <source>
        <dbReference type="ARBA" id="ARBA00022723"/>
    </source>
</evidence>
<keyword evidence="5" id="KW-1278">Translocase</keyword>
<comment type="similarity">
    <text evidence="2 8">Belongs to the cation transport ATPase (P-type) (TC 3.A.3) family. Type IB subfamily.</text>
</comment>
<dbReference type="PANTHER" id="PTHR48085">
    <property type="entry name" value="CADMIUM/ZINC-TRANSPORTING ATPASE HMA2-RELATED"/>
    <property type="match status" value="1"/>
</dbReference>
<accession>A0ABD3NMW3</accession>
<dbReference type="InterPro" id="IPR027256">
    <property type="entry name" value="P-typ_ATPase_IB"/>
</dbReference>
<dbReference type="Pfam" id="PF00702">
    <property type="entry name" value="Hydrolase"/>
    <property type="match status" value="1"/>
</dbReference>
<dbReference type="SUPFAM" id="SSF55008">
    <property type="entry name" value="HMA, heavy metal-associated domain"/>
    <property type="match status" value="1"/>
</dbReference>
<dbReference type="PRINTS" id="PR00119">
    <property type="entry name" value="CATATPASE"/>
</dbReference>
<dbReference type="Gene3D" id="3.40.50.1000">
    <property type="entry name" value="HAD superfamily/HAD-like"/>
    <property type="match status" value="1"/>
</dbReference>
<dbReference type="InterPro" id="IPR051014">
    <property type="entry name" value="Cation_Transport_ATPase_IB"/>
</dbReference>
<comment type="subcellular location">
    <subcellularLocation>
        <location evidence="1 8">Membrane</location>
    </subcellularLocation>
</comment>
<keyword evidence="3 8" id="KW-0812">Transmembrane</keyword>
<feature type="transmembrane region" description="Helical" evidence="8">
    <location>
        <begin position="621"/>
        <end position="640"/>
    </location>
</feature>
<evidence type="ECO:0000313" key="10">
    <source>
        <dbReference type="EMBL" id="KAL3777193.1"/>
    </source>
</evidence>
<keyword evidence="7 8" id="KW-0472">Membrane</keyword>
<dbReference type="PANTHER" id="PTHR48085:SF5">
    <property type="entry name" value="CADMIUM_ZINC-TRANSPORTING ATPASE HMA4-RELATED"/>
    <property type="match status" value="1"/>
</dbReference>
<proteinExistence type="inferred from homology"/>
<dbReference type="AlphaFoldDB" id="A0ABD3NMW3"/>
<dbReference type="InterPro" id="IPR023299">
    <property type="entry name" value="ATPase_P-typ_cyto_dom_N"/>
</dbReference>
<evidence type="ECO:0000256" key="5">
    <source>
        <dbReference type="ARBA" id="ARBA00022967"/>
    </source>
</evidence>
<dbReference type="SUPFAM" id="SSF56784">
    <property type="entry name" value="HAD-like"/>
    <property type="match status" value="1"/>
</dbReference>
<dbReference type="GO" id="GO:0005524">
    <property type="term" value="F:ATP binding"/>
    <property type="evidence" value="ECO:0007669"/>
    <property type="project" value="UniProtKB-UniRule"/>
</dbReference>
<evidence type="ECO:0000256" key="2">
    <source>
        <dbReference type="ARBA" id="ARBA00006024"/>
    </source>
</evidence>
<dbReference type="Gene3D" id="3.30.70.100">
    <property type="match status" value="1"/>
</dbReference>
<feature type="transmembrane region" description="Helical" evidence="8">
    <location>
        <begin position="646"/>
        <end position="666"/>
    </location>
</feature>
<dbReference type="InterPro" id="IPR001757">
    <property type="entry name" value="P_typ_ATPase"/>
</dbReference>
<organism evidence="10 11">
    <name type="scientific">Cyclotella atomus</name>
    <dbReference type="NCBI Taxonomy" id="382360"/>
    <lineage>
        <taxon>Eukaryota</taxon>
        <taxon>Sar</taxon>
        <taxon>Stramenopiles</taxon>
        <taxon>Ochrophyta</taxon>
        <taxon>Bacillariophyta</taxon>
        <taxon>Coscinodiscophyceae</taxon>
        <taxon>Thalassiosirophycidae</taxon>
        <taxon>Stephanodiscales</taxon>
        <taxon>Stephanodiscaceae</taxon>
        <taxon>Cyclotella</taxon>
    </lineage>
</organism>
<keyword evidence="8" id="KW-0067">ATP-binding</keyword>
<evidence type="ECO:0000313" key="11">
    <source>
        <dbReference type="Proteomes" id="UP001530400"/>
    </source>
</evidence>
<dbReference type="Pfam" id="PF00122">
    <property type="entry name" value="E1-E2_ATPase"/>
    <property type="match status" value="1"/>
</dbReference>
<keyword evidence="6 8" id="KW-1133">Transmembrane helix</keyword>
<protein>
    <recommendedName>
        <fullName evidence="9">P-type ATPase A domain-containing protein</fullName>
    </recommendedName>
</protein>
<evidence type="ECO:0000259" key="9">
    <source>
        <dbReference type="Pfam" id="PF00122"/>
    </source>
</evidence>
<dbReference type="Proteomes" id="UP001530400">
    <property type="component" value="Unassembled WGS sequence"/>
</dbReference>
<dbReference type="FunFam" id="2.70.150.10:FF:000002">
    <property type="entry name" value="Copper-transporting ATPase 1, putative"/>
    <property type="match status" value="1"/>
</dbReference>
<dbReference type="InterPro" id="IPR036412">
    <property type="entry name" value="HAD-like_sf"/>
</dbReference>
<evidence type="ECO:0000256" key="1">
    <source>
        <dbReference type="ARBA" id="ARBA00004370"/>
    </source>
</evidence>
<dbReference type="EMBL" id="JALLPJ020001058">
    <property type="protein sequence ID" value="KAL3777193.1"/>
    <property type="molecule type" value="Genomic_DNA"/>
</dbReference>
<reference evidence="10 11" key="1">
    <citation type="submission" date="2024-10" db="EMBL/GenBank/DDBJ databases">
        <title>Updated reference genomes for cyclostephanoid diatoms.</title>
        <authorList>
            <person name="Roberts W.R."/>
            <person name="Alverson A.J."/>
        </authorList>
    </citation>
    <scope>NUCLEOTIDE SEQUENCE [LARGE SCALE GENOMIC DNA]</scope>
    <source>
        <strain evidence="10 11">AJA010-31</strain>
    </source>
</reference>
<dbReference type="InterPro" id="IPR023214">
    <property type="entry name" value="HAD_sf"/>
</dbReference>
<dbReference type="SFLD" id="SFLDS00003">
    <property type="entry name" value="Haloacid_Dehalogenase"/>
    <property type="match status" value="1"/>
</dbReference>
<dbReference type="SFLD" id="SFLDG00002">
    <property type="entry name" value="C1.7:_P-type_atpase_like"/>
    <property type="match status" value="1"/>
</dbReference>
<keyword evidence="8" id="KW-0547">Nucleotide-binding</keyword>
<feature type="transmembrane region" description="Helical" evidence="8">
    <location>
        <begin position="843"/>
        <end position="865"/>
    </location>
</feature>
<dbReference type="InterPro" id="IPR044492">
    <property type="entry name" value="P_typ_ATPase_HD_dom"/>
</dbReference>
<evidence type="ECO:0000256" key="8">
    <source>
        <dbReference type="RuleBase" id="RU362081"/>
    </source>
</evidence>
<dbReference type="SUPFAM" id="SSF81665">
    <property type="entry name" value="Calcium ATPase, transmembrane domain M"/>
    <property type="match status" value="1"/>
</dbReference>
<evidence type="ECO:0000256" key="3">
    <source>
        <dbReference type="ARBA" id="ARBA00022692"/>
    </source>
</evidence>